<evidence type="ECO:0000313" key="4">
    <source>
        <dbReference type="Proteomes" id="UP000323454"/>
    </source>
</evidence>
<keyword evidence="2" id="KW-0472">Membrane</keyword>
<evidence type="ECO:0000313" key="3">
    <source>
        <dbReference type="EMBL" id="KAA2260106.1"/>
    </source>
</evidence>
<feature type="compositionally biased region" description="Low complexity" evidence="1">
    <location>
        <begin position="74"/>
        <end position="84"/>
    </location>
</feature>
<proteinExistence type="predicted"/>
<feature type="compositionally biased region" description="Low complexity" evidence="1">
    <location>
        <begin position="125"/>
        <end position="142"/>
    </location>
</feature>
<sequence>MDERRLAELFRDAVRDVPPPSFDEGDVRAESRRAAARQRKSLGVASAAAVALVLGGTVLAVGLQHGNTMSADSVRAAAPAPVSGSGSGPTNSRMAPLNKQDTNDNSAHSTTPYRGGPPPNSIPEGTPTQGGASSGSASPSAGGTPGGCGPVDRELAVALANELPAAAGLTPVPVDGNCPDGTRSAGFLVKDGAVTGLFSVVLVPTEGAAPDFSPLSGVQQDTQATPHGGRLTVVSRPQPGATTAPFADRVADVAKRIAPKY</sequence>
<keyword evidence="2" id="KW-0812">Transmembrane</keyword>
<dbReference type="OrthoDB" id="3698019at2"/>
<feature type="region of interest" description="Disordered" evidence="1">
    <location>
        <begin position="74"/>
        <end position="150"/>
    </location>
</feature>
<keyword evidence="4" id="KW-1185">Reference proteome</keyword>
<comment type="caution">
    <text evidence="3">The sequence shown here is derived from an EMBL/GenBank/DDBJ whole genome shotgun (WGS) entry which is preliminary data.</text>
</comment>
<keyword evidence="2" id="KW-1133">Transmembrane helix</keyword>
<dbReference type="Proteomes" id="UP000323454">
    <property type="component" value="Unassembled WGS sequence"/>
</dbReference>
<dbReference type="EMBL" id="VUOB01000037">
    <property type="protein sequence ID" value="KAA2260106.1"/>
    <property type="molecule type" value="Genomic_DNA"/>
</dbReference>
<gene>
    <name evidence="3" type="ORF">F0L68_20480</name>
</gene>
<feature type="compositionally biased region" description="Polar residues" evidence="1">
    <location>
        <begin position="99"/>
        <end position="112"/>
    </location>
</feature>
<name>A0A5B2XA82_9PSEU</name>
<dbReference type="RefSeq" id="WP_149851235.1">
    <property type="nucleotide sequence ID" value="NZ_VUOB01000037.1"/>
</dbReference>
<accession>A0A5B2XA82</accession>
<reference evidence="3 4" key="2">
    <citation type="submission" date="2019-09" db="EMBL/GenBank/DDBJ databases">
        <authorList>
            <person name="Jin C."/>
        </authorList>
    </citation>
    <scope>NUCLEOTIDE SEQUENCE [LARGE SCALE GENOMIC DNA]</scope>
    <source>
        <strain evidence="3 4">AN110305</strain>
    </source>
</reference>
<protein>
    <submittedName>
        <fullName evidence="3">Uncharacterized protein</fullName>
    </submittedName>
</protein>
<evidence type="ECO:0000256" key="1">
    <source>
        <dbReference type="SAM" id="MobiDB-lite"/>
    </source>
</evidence>
<reference evidence="3 4" key="1">
    <citation type="submission" date="2019-09" db="EMBL/GenBank/DDBJ databases">
        <title>Goodfellowia gen. nov., a new genus of the Pseudonocardineae related to Actinoalloteichus, containing Goodfellowia coeruleoviolacea gen. nov., comb. nov. gen. nov., comb. nov.</title>
        <authorList>
            <person name="Labeda D."/>
        </authorList>
    </citation>
    <scope>NUCLEOTIDE SEQUENCE [LARGE SCALE GENOMIC DNA]</scope>
    <source>
        <strain evidence="3 4">AN110305</strain>
    </source>
</reference>
<feature type="transmembrane region" description="Helical" evidence="2">
    <location>
        <begin position="42"/>
        <end position="63"/>
    </location>
</feature>
<organism evidence="3 4">
    <name type="scientific">Solihabitans fulvus</name>
    <dbReference type="NCBI Taxonomy" id="1892852"/>
    <lineage>
        <taxon>Bacteria</taxon>
        <taxon>Bacillati</taxon>
        <taxon>Actinomycetota</taxon>
        <taxon>Actinomycetes</taxon>
        <taxon>Pseudonocardiales</taxon>
        <taxon>Pseudonocardiaceae</taxon>
        <taxon>Solihabitans</taxon>
    </lineage>
</organism>
<dbReference type="AlphaFoldDB" id="A0A5B2XA82"/>
<evidence type="ECO:0000256" key="2">
    <source>
        <dbReference type="SAM" id="Phobius"/>
    </source>
</evidence>